<organism evidence="1">
    <name type="scientific">Lepeophtheirus salmonis</name>
    <name type="common">Salmon louse</name>
    <name type="synonym">Caligus salmonis</name>
    <dbReference type="NCBI Taxonomy" id="72036"/>
    <lineage>
        <taxon>Eukaryota</taxon>
        <taxon>Metazoa</taxon>
        <taxon>Ecdysozoa</taxon>
        <taxon>Arthropoda</taxon>
        <taxon>Crustacea</taxon>
        <taxon>Multicrustacea</taxon>
        <taxon>Hexanauplia</taxon>
        <taxon>Copepoda</taxon>
        <taxon>Siphonostomatoida</taxon>
        <taxon>Caligidae</taxon>
        <taxon>Lepeophtheirus</taxon>
    </lineage>
</organism>
<sequence length="56" mass="6888">KVIFLFIWVQTIRNTAFQFKVGQKKVKIWLNSVVIRNILKKTIQIYLFFYYLLSYI</sequence>
<dbReference type="AlphaFoldDB" id="A0A0K2T3D6"/>
<dbReference type="EMBL" id="HACA01002746">
    <property type="protein sequence ID" value="CDW20107.1"/>
    <property type="molecule type" value="Transcribed_RNA"/>
</dbReference>
<name>A0A0K2T3D6_LEPSM</name>
<evidence type="ECO:0000313" key="1">
    <source>
        <dbReference type="EMBL" id="CDW20107.1"/>
    </source>
</evidence>
<reference evidence="1" key="1">
    <citation type="submission" date="2014-05" db="EMBL/GenBank/DDBJ databases">
        <authorList>
            <person name="Chronopoulou M."/>
        </authorList>
    </citation>
    <scope>NUCLEOTIDE SEQUENCE</scope>
    <source>
        <tissue evidence="1">Whole organism</tissue>
    </source>
</reference>
<proteinExistence type="predicted"/>
<protein>
    <submittedName>
        <fullName evidence="1">Uncharacterized protein</fullName>
    </submittedName>
</protein>
<accession>A0A0K2T3D6</accession>
<feature type="non-terminal residue" evidence="1">
    <location>
        <position position="1"/>
    </location>
</feature>
<feature type="non-terminal residue" evidence="1">
    <location>
        <position position="56"/>
    </location>
</feature>